<evidence type="ECO:0000313" key="2">
    <source>
        <dbReference type="EMBL" id="AAK57701.1"/>
    </source>
</evidence>
<proteinExistence type="predicted"/>
<dbReference type="AlphaFoldDB" id="Q93NB5"/>
<accession>Q93NB5</accession>
<dbReference type="EMBL" id="AF378526">
    <property type="protein sequence ID" value="AAK57701.1"/>
    <property type="molecule type" value="Genomic_DNA"/>
</dbReference>
<reference evidence="2" key="1">
    <citation type="journal article" date="2001" name="J. Bacteriol.">
        <title>Characterization of VPI pathogenicity island and CTXphi prophage in environmental strains of Vibrio cholerae.</title>
        <authorList>
            <person name="Mukhopadhyay A.K."/>
            <person name="Chakraborty S."/>
            <person name="Takeda Y."/>
            <person name="Nair G.B."/>
            <person name="Berg D.E."/>
        </authorList>
    </citation>
    <scope>NUCLEOTIDE SEQUENCE</scope>
    <source>
        <strain evidence="2">SCE263</strain>
    </source>
</reference>
<keyword evidence="1" id="KW-0732">Signal</keyword>
<gene>
    <name evidence="2" type="primary">tcpF</name>
</gene>
<dbReference type="PIRSF" id="PIRSF020763">
    <property type="entry name" value="TcpF"/>
    <property type="match status" value="1"/>
</dbReference>
<feature type="chain" id="PRO_5004319742" evidence="1">
    <location>
        <begin position="30"/>
        <end position="354"/>
    </location>
</feature>
<name>Q93NB5_VIBCL</name>
<evidence type="ECO:0000256" key="1">
    <source>
        <dbReference type="SAM" id="SignalP"/>
    </source>
</evidence>
<feature type="signal peptide" evidence="1">
    <location>
        <begin position="1"/>
        <end position="29"/>
    </location>
</feature>
<protein>
    <submittedName>
        <fullName evidence="2">Toxin co-regulated pilus biosynthesis protein F</fullName>
    </submittedName>
</protein>
<sequence length="354" mass="39515">MESLVMKLTMKKLPQFILLSIAIPTMSYAFDDSYSSTSTVYTSNAEKPPADSGSNNVNSGQNLRYPYIDCVNLGMKNENLSNCVAVSFPTDSPKFYSAYPEKNESSFDRIRNSEELQKLLNNKQFGDIKRLYADLYLAQGVYDWDIPTAEQLQKLYNLEKQGALFNDKHRYTDGCYAIKIGSSYTIGYIGQPNSKCSDIKLPNLVSSGVLVGDALTNVTGAPIIVNFNWIKRGLYQTTVSGFKKESRIDVGVSIPTNELLKWGFSSDLLAANSIKGDVILGVPDVHGVISNPVYTLSTHYSVRSLGDVWEFYSKGEENADVWKGKLNSNAKYQLQYVIVDKTTNKAVYSELFRL</sequence>
<dbReference type="InterPro" id="IPR009405">
    <property type="entry name" value="TcpF"/>
</dbReference>
<organism evidence="2">
    <name type="scientific">Vibrio cholerae</name>
    <dbReference type="NCBI Taxonomy" id="666"/>
    <lineage>
        <taxon>Bacteria</taxon>
        <taxon>Pseudomonadati</taxon>
        <taxon>Pseudomonadota</taxon>
        <taxon>Gammaproteobacteria</taxon>
        <taxon>Vibrionales</taxon>
        <taxon>Vibrionaceae</taxon>
        <taxon>Vibrio</taxon>
    </lineage>
</organism>
<dbReference type="Pfam" id="PF06340">
    <property type="entry name" value="TcpF"/>
    <property type="match status" value="1"/>
</dbReference>